<evidence type="ECO:0000313" key="2">
    <source>
        <dbReference type="EMBL" id="KAJ5184228.1"/>
    </source>
</evidence>
<reference evidence="2" key="1">
    <citation type="submission" date="2022-11" db="EMBL/GenBank/DDBJ databases">
        <authorList>
            <person name="Petersen C."/>
        </authorList>
    </citation>
    <scope>NUCLEOTIDE SEQUENCE</scope>
    <source>
        <strain evidence="2">IBT 21917</strain>
    </source>
</reference>
<evidence type="ECO:0000256" key="1">
    <source>
        <dbReference type="SAM" id="MobiDB-lite"/>
    </source>
</evidence>
<proteinExistence type="predicted"/>
<dbReference type="EMBL" id="JAPQKO010000001">
    <property type="protein sequence ID" value="KAJ5184228.1"/>
    <property type="molecule type" value="Genomic_DNA"/>
</dbReference>
<feature type="region of interest" description="Disordered" evidence="1">
    <location>
        <begin position="72"/>
        <end position="127"/>
    </location>
</feature>
<evidence type="ECO:0000313" key="3">
    <source>
        <dbReference type="Proteomes" id="UP001146351"/>
    </source>
</evidence>
<protein>
    <submittedName>
        <fullName evidence="2">Uncharacterized protein</fullName>
    </submittedName>
</protein>
<feature type="compositionally biased region" description="Basic residues" evidence="1">
    <location>
        <begin position="103"/>
        <end position="113"/>
    </location>
</feature>
<organism evidence="2 3">
    <name type="scientific">Penicillium capsulatum</name>
    <dbReference type="NCBI Taxonomy" id="69766"/>
    <lineage>
        <taxon>Eukaryota</taxon>
        <taxon>Fungi</taxon>
        <taxon>Dikarya</taxon>
        <taxon>Ascomycota</taxon>
        <taxon>Pezizomycotina</taxon>
        <taxon>Eurotiomycetes</taxon>
        <taxon>Eurotiomycetidae</taxon>
        <taxon>Eurotiales</taxon>
        <taxon>Aspergillaceae</taxon>
        <taxon>Penicillium</taxon>
    </lineage>
</organism>
<name>A0A9W9IS96_9EURO</name>
<sequence length="262" mass="27563">MIVGVQCKTATKPPPLVETENREEVEGRNGGPGAIPGTGVVGPITGREGNPPHEPICFFGCSGLVSPTKMAHADFGPADPSARERENSAPSLGGSGIGSWPHHTSKHRRHGVSAKRPSVDKVHGTPSTAYRIPYHDATLQYDSGTGGHLPYCPVRVRRAVRGRNISANPDPAAPWVIAGRPLATPGRAGSTRYRKLVVLVPRPTRLPATARAASAPMPPLLPRSSDTRDSSQPRTSLLPLSPSPTPSTLCAVIRAVVNLVAI</sequence>
<accession>A0A9W9IS96</accession>
<dbReference type="Proteomes" id="UP001146351">
    <property type="component" value="Unassembled WGS sequence"/>
</dbReference>
<dbReference type="AlphaFoldDB" id="A0A9W9IS96"/>
<reference evidence="2" key="2">
    <citation type="journal article" date="2023" name="IMA Fungus">
        <title>Comparative genomic study of the Penicillium genus elucidates a diverse pangenome and 15 lateral gene transfer events.</title>
        <authorList>
            <person name="Petersen C."/>
            <person name="Sorensen T."/>
            <person name="Nielsen M.R."/>
            <person name="Sondergaard T.E."/>
            <person name="Sorensen J.L."/>
            <person name="Fitzpatrick D.A."/>
            <person name="Frisvad J.C."/>
            <person name="Nielsen K.L."/>
        </authorList>
    </citation>
    <scope>NUCLEOTIDE SEQUENCE</scope>
    <source>
        <strain evidence="2">IBT 21917</strain>
    </source>
</reference>
<feature type="region of interest" description="Disordered" evidence="1">
    <location>
        <begin position="209"/>
        <end position="244"/>
    </location>
</feature>
<gene>
    <name evidence="2" type="ORF">N7492_001844</name>
</gene>
<keyword evidence="3" id="KW-1185">Reference proteome</keyword>
<feature type="compositionally biased region" description="Gly residues" evidence="1">
    <location>
        <begin position="28"/>
        <end position="37"/>
    </location>
</feature>
<feature type="region of interest" description="Disordered" evidence="1">
    <location>
        <begin position="1"/>
        <end position="37"/>
    </location>
</feature>
<comment type="caution">
    <text evidence="2">The sequence shown here is derived from an EMBL/GenBank/DDBJ whole genome shotgun (WGS) entry which is preliminary data.</text>
</comment>